<proteinExistence type="inferred from homology"/>
<sequence>MLAHTPLLLQLDTLSADPRTGFLRLRHPVDVTSLPGWLKGQTQYPQIYWHARERDREFACLGSLQEIRDPAALAALSGQAKPEGGSWPRYYGGLAFDPDHAHWPEFGPCRFVLPRIELIRQGNHTELVCNLWLTDDNREAEMAAAREALNALQPALATAPLPPQPLTRQDSPDLPRWRQMVEAVLAPDSLSRIPKVVLSRQSRLALAQAYDPWDLIAAWQPLSLNCFHFVFRFSPEQSFLACSPERLYRRQERALATEALAGTIVRCGDAQRDAELAAQLLADNKNRLENRLVHADILTRLEGLADTAELSEPQILSLRRVQHLKREIQAHLHPGVTDAQLLAALHPTPAVGGCPRRKSKALIHALEPQERGWYAGACGLISEDVAEFAVAIRCGRLAPDSLTLFAGAGIVEGSEPDAEWQELDDKLATLLGALTHE</sequence>
<accession>A0ABP8Q2B6</accession>
<feature type="domain" description="Chorismate-utilising enzyme C-terminal" evidence="5">
    <location>
        <begin position="176"/>
        <end position="426"/>
    </location>
</feature>
<comment type="function">
    <text evidence="4">Catalyzes the conversion of chorismate to isochorismate.</text>
</comment>
<reference evidence="7" key="1">
    <citation type="journal article" date="2019" name="Int. J. Syst. Evol. Microbiol.">
        <title>The Global Catalogue of Microorganisms (GCM) 10K type strain sequencing project: providing services to taxonomists for standard genome sequencing and annotation.</title>
        <authorList>
            <consortium name="The Broad Institute Genomics Platform"/>
            <consortium name="The Broad Institute Genome Sequencing Center for Infectious Disease"/>
            <person name="Wu L."/>
            <person name="Ma J."/>
        </authorList>
    </citation>
    <scope>NUCLEOTIDE SEQUENCE [LARGE SCALE GENOMIC DNA]</scope>
    <source>
        <strain evidence="7">JCM 32226</strain>
    </source>
</reference>
<comment type="similarity">
    <text evidence="2 4">Belongs to the isochorismate synthase family.</text>
</comment>
<keyword evidence="7" id="KW-1185">Reference proteome</keyword>
<keyword evidence="4" id="KW-0474">Menaquinone biosynthesis</keyword>
<comment type="pathway">
    <text evidence="4">Quinol/quinone metabolism; menaquinone biosynthesis.</text>
</comment>
<dbReference type="InterPro" id="IPR015890">
    <property type="entry name" value="Chorismate_C"/>
</dbReference>
<evidence type="ECO:0000313" key="7">
    <source>
        <dbReference type="Proteomes" id="UP001501321"/>
    </source>
</evidence>
<dbReference type="InterPro" id="IPR004561">
    <property type="entry name" value="IsoChor_synthase"/>
</dbReference>
<feature type="active site" description="Proton acceptor" evidence="4">
    <location>
        <position position="195"/>
    </location>
</feature>
<keyword evidence="3 4" id="KW-0413">Isomerase</keyword>
<organism evidence="6 7">
    <name type="scientific">Pseudaeromonas paramecii</name>
    <dbReference type="NCBI Taxonomy" id="2138166"/>
    <lineage>
        <taxon>Bacteria</taxon>
        <taxon>Pseudomonadati</taxon>
        <taxon>Pseudomonadota</taxon>
        <taxon>Gammaproteobacteria</taxon>
        <taxon>Aeromonadales</taxon>
        <taxon>Aeromonadaceae</taxon>
        <taxon>Pseudaeromonas</taxon>
    </lineage>
</organism>
<evidence type="ECO:0000256" key="3">
    <source>
        <dbReference type="ARBA" id="ARBA00023235"/>
    </source>
</evidence>
<dbReference type="NCBIfam" id="TIGR00543">
    <property type="entry name" value="isochor_syn"/>
    <property type="match status" value="1"/>
</dbReference>
<dbReference type="PANTHER" id="PTHR42839">
    <property type="entry name" value="ISOCHORISMATE SYNTHASE ENTC"/>
    <property type="match status" value="1"/>
</dbReference>
<evidence type="ECO:0000256" key="2">
    <source>
        <dbReference type="ARBA" id="ARBA00005297"/>
    </source>
</evidence>
<dbReference type="EMBL" id="BAABFC010000004">
    <property type="protein sequence ID" value="GAA4495180.1"/>
    <property type="molecule type" value="Genomic_DNA"/>
</dbReference>
<feature type="binding site" evidence="4">
    <location>
        <position position="422"/>
    </location>
    <ligand>
        <name>Mg(2+)</name>
        <dbReference type="ChEBI" id="CHEBI:18420"/>
    </ligand>
</feature>
<dbReference type="SUPFAM" id="SSF56322">
    <property type="entry name" value="ADC synthase"/>
    <property type="match status" value="1"/>
</dbReference>
<feature type="binding site" evidence="4">
    <location>
        <position position="289"/>
    </location>
    <ligand>
        <name>Mg(2+)</name>
        <dbReference type="ChEBI" id="CHEBI:18420"/>
    </ligand>
</feature>
<dbReference type="PANTHER" id="PTHR42839:SF2">
    <property type="entry name" value="ISOCHORISMATE SYNTHASE ENTC"/>
    <property type="match status" value="1"/>
</dbReference>
<comment type="caution">
    <text evidence="6">The sequence shown here is derived from an EMBL/GenBank/DDBJ whole genome shotgun (WGS) entry which is preliminary data.</text>
</comment>
<evidence type="ECO:0000256" key="4">
    <source>
        <dbReference type="HAMAP-Rule" id="MF_01935"/>
    </source>
</evidence>
<dbReference type="HAMAP" id="MF_01935">
    <property type="entry name" value="MenF"/>
    <property type="match status" value="1"/>
</dbReference>
<evidence type="ECO:0000259" key="5">
    <source>
        <dbReference type="Pfam" id="PF00425"/>
    </source>
</evidence>
<keyword evidence="4" id="KW-0479">Metal-binding</keyword>
<comment type="catalytic activity">
    <reaction evidence="1 4">
        <text>chorismate = isochorismate</text>
        <dbReference type="Rhea" id="RHEA:18985"/>
        <dbReference type="ChEBI" id="CHEBI:29748"/>
        <dbReference type="ChEBI" id="CHEBI:29780"/>
        <dbReference type="EC" id="5.4.4.2"/>
    </reaction>
</comment>
<dbReference type="Pfam" id="PF00425">
    <property type="entry name" value="Chorismate_bind"/>
    <property type="match status" value="1"/>
</dbReference>
<dbReference type="RefSeq" id="WP_345010301.1">
    <property type="nucleotide sequence ID" value="NZ_BAABFC010000004.1"/>
</dbReference>
<feature type="active site" description="Proton donor" evidence="4">
    <location>
        <position position="245"/>
    </location>
</feature>
<dbReference type="Proteomes" id="UP001501321">
    <property type="component" value="Unassembled WGS sequence"/>
</dbReference>
<comment type="pathway">
    <text evidence="4">Quinol/quinone metabolism; 1,4-dihydroxy-2-naphthoate biosynthesis; 1,4-dihydroxy-2-naphthoate from chorismate: step 1/7.</text>
</comment>
<name>A0ABP8Q2B6_9GAMM</name>
<keyword evidence="4" id="KW-0460">Magnesium</keyword>
<comment type="cofactor">
    <cofactor evidence="4">
        <name>Mg(2+)</name>
        <dbReference type="ChEBI" id="CHEBI:18420"/>
    </cofactor>
</comment>
<gene>
    <name evidence="4" type="primary">menF</name>
    <name evidence="6" type="ORF">GCM10023095_08050</name>
</gene>
<dbReference type="EC" id="5.4.4.2" evidence="4"/>
<evidence type="ECO:0000256" key="1">
    <source>
        <dbReference type="ARBA" id="ARBA00000799"/>
    </source>
</evidence>
<evidence type="ECO:0000313" key="6">
    <source>
        <dbReference type="EMBL" id="GAA4495180.1"/>
    </source>
</evidence>
<protein>
    <recommendedName>
        <fullName evidence="4">Isochorismate synthase MenF</fullName>
        <ecNumber evidence="4">5.4.4.2</ecNumber>
    </recommendedName>
    <alternativeName>
        <fullName evidence="4">Isochorismate mutase</fullName>
    </alternativeName>
</protein>
<dbReference type="InterPro" id="IPR034681">
    <property type="entry name" value="MenF"/>
</dbReference>
<dbReference type="Gene3D" id="3.60.120.10">
    <property type="entry name" value="Anthranilate synthase"/>
    <property type="match status" value="1"/>
</dbReference>
<dbReference type="InterPro" id="IPR005801">
    <property type="entry name" value="ADC_synthase"/>
</dbReference>